<evidence type="ECO:0000256" key="1">
    <source>
        <dbReference type="SAM" id="MobiDB-lite"/>
    </source>
</evidence>
<dbReference type="EMBL" id="FJUX01000126">
    <property type="protein sequence ID" value="CZT10309.1"/>
    <property type="molecule type" value="Genomic_DNA"/>
</dbReference>
<sequence>MTEKSRVIFRTVTGFTIAIKGVFGDPNKKEQAEKHLLGIRQRGSIHEYTAEFYRYSMRNKRRKKEDTLPLLTSENPNFHNDIN</sequence>
<evidence type="ECO:0000313" key="3">
    <source>
        <dbReference type="EMBL" id="CZT10309.1"/>
    </source>
</evidence>
<keyword evidence="4" id="KW-1185">Reference proteome</keyword>
<protein>
    <recommendedName>
        <fullName evidence="2">Retrotransposon gag domain-containing protein</fullName>
    </recommendedName>
</protein>
<feature type="compositionally biased region" description="Polar residues" evidence="1">
    <location>
        <begin position="70"/>
        <end position="83"/>
    </location>
</feature>
<dbReference type="Proteomes" id="UP000178912">
    <property type="component" value="Unassembled WGS sequence"/>
</dbReference>
<name>A0A1E1LKI2_9HELO</name>
<feature type="domain" description="Retrotransposon gag" evidence="2">
    <location>
        <begin position="9"/>
        <end position="63"/>
    </location>
</feature>
<reference evidence="4" key="1">
    <citation type="submission" date="2016-03" db="EMBL/GenBank/DDBJ databases">
        <authorList>
            <person name="Guldener U."/>
        </authorList>
    </citation>
    <scope>NUCLEOTIDE SEQUENCE [LARGE SCALE GENOMIC DNA]</scope>
    <source>
        <strain evidence="4">04CH-RAC-A.6.1</strain>
    </source>
</reference>
<dbReference type="InterPro" id="IPR005162">
    <property type="entry name" value="Retrotrans_gag_dom"/>
</dbReference>
<gene>
    <name evidence="3" type="ORF">RAG0_14828</name>
</gene>
<dbReference type="AlphaFoldDB" id="A0A1E1LKI2"/>
<evidence type="ECO:0000259" key="2">
    <source>
        <dbReference type="Pfam" id="PF03732"/>
    </source>
</evidence>
<feature type="region of interest" description="Disordered" evidence="1">
    <location>
        <begin position="64"/>
        <end position="83"/>
    </location>
</feature>
<evidence type="ECO:0000313" key="4">
    <source>
        <dbReference type="Proteomes" id="UP000178912"/>
    </source>
</evidence>
<accession>A0A1E1LKI2</accession>
<organism evidence="3 4">
    <name type="scientific">Rhynchosporium agropyri</name>
    <dbReference type="NCBI Taxonomy" id="914238"/>
    <lineage>
        <taxon>Eukaryota</taxon>
        <taxon>Fungi</taxon>
        <taxon>Dikarya</taxon>
        <taxon>Ascomycota</taxon>
        <taxon>Pezizomycotina</taxon>
        <taxon>Leotiomycetes</taxon>
        <taxon>Helotiales</taxon>
        <taxon>Ploettnerulaceae</taxon>
        <taxon>Rhynchosporium</taxon>
    </lineage>
</organism>
<dbReference type="Pfam" id="PF03732">
    <property type="entry name" value="Retrotrans_gag"/>
    <property type="match status" value="1"/>
</dbReference>
<proteinExistence type="predicted"/>